<evidence type="ECO:0000313" key="3">
    <source>
        <dbReference type="Proteomes" id="UP000800038"/>
    </source>
</evidence>
<evidence type="ECO:0000313" key="2">
    <source>
        <dbReference type="EMBL" id="KAF1938634.1"/>
    </source>
</evidence>
<sequence>MSLKPRSQIAKINSAPPRSQNIAPVKLEEEDNHTANHGAHEMIRPAMGRPQSFQSDVERAQRRSLLPQPGLHRYNTRSSILLDVSEPDCESNDVDHGSKNAPSQSNVASTTPEVHVQKAVPGRLRPRSMYQTGIASSQRAEHGDKTTASRSMRPPTSVSKPAEPQTVGLGRSRSLRKPNATTQSSQSIGPANHTRTQSTSTIIAAPRHMAKPNTGSERPKSLLMAPTRSSKANTVSADTLPSGARTSIRIAGLNRSASTKAKPEASSGSAGTGAALRAEETLTAQPSRREPVLEEPKKTNRPAFSTLQQHFTPRKIGKAATATFLNPAPITGTQSLPPEIGNLQSELLQLHLLHQSSAQVSKRWELSAKRSLHTKFEEVSSLHQIMLDNERAGQEQKNLQSLIEWSTGGSAAGLVEHIRILSEPLHELPSLVESGGRLQRLVGDFEHWLSSVRELQSARQRPSGDKDALETVNSLGDSWRAVNAALTRKLTALVRDLDRLAQPSPGSSIACIVDTCTSILRGILDELQIMQMIEADVVMMEKAWVEDRLRAIARVGGTDSVDTDGQNAAWRV</sequence>
<evidence type="ECO:0000256" key="1">
    <source>
        <dbReference type="SAM" id="MobiDB-lite"/>
    </source>
</evidence>
<feature type="region of interest" description="Disordered" evidence="1">
    <location>
        <begin position="1"/>
        <end position="301"/>
    </location>
</feature>
<feature type="compositionally biased region" description="Polar residues" evidence="1">
    <location>
        <begin position="179"/>
        <end position="202"/>
    </location>
</feature>
<proteinExistence type="predicted"/>
<feature type="compositionally biased region" description="Low complexity" evidence="1">
    <location>
        <begin position="265"/>
        <end position="275"/>
    </location>
</feature>
<feature type="compositionally biased region" description="Polar residues" evidence="1">
    <location>
        <begin position="100"/>
        <end position="112"/>
    </location>
</feature>
<accession>A0A6A5SG40</accession>
<feature type="compositionally biased region" description="Polar residues" evidence="1">
    <location>
        <begin position="129"/>
        <end position="138"/>
    </location>
</feature>
<dbReference type="Proteomes" id="UP000800038">
    <property type="component" value="Unassembled WGS sequence"/>
</dbReference>
<name>A0A6A5SG40_9PLEO</name>
<feature type="compositionally biased region" description="Polar residues" evidence="1">
    <location>
        <begin position="148"/>
        <end position="159"/>
    </location>
</feature>
<dbReference type="EMBL" id="ML976099">
    <property type="protein sequence ID" value="KAF1938634.1"/>
    <property type="molecule type" value="Genomic_DNA"/>
</dbReference>
<gene>
    <name evidence="2" type="ORF">EJ02DRAFT_457690</name>
</gene>
<feature type="compositionally biased region" description="Basic and acidic residues" evidence="1">
    <location>
        <begin position="32"/>
        <end position="43"/>
    </location>
</feature>
<reference evidence="2" key="1">
    <citation type="journal article" date="2020" name="Stud. Mycol.">
        <title>101 Dothideomycetes genomes: a test case for predicting lifestyles and emergence of pathogens.</title>
        <authorList>
            <person name="Haridas S."/>
            <person name="Albert R."/>
            <person name="Binder M."/>
            <person name="Bloem J."/>
            <person name="Labutti K."/>
            <person name="Salamov A."/>
            <person name="Andreopoulos B."/>
            <person name="Baker S."/>
            <person name="Barry K."/>
            <person name="Bills G."/>
            <person name="Bluhm B."/>
            <person name="Cannon C."/>
            <person name="Castanera R."/>
            <person name="Culley D."/>
            <person name="Daum C."/>
            <person name="Ezra D."/>
            <person name="Gonzalez J."/>
            <person name="Henrissat B."/>
            <person name="Kuo A."/>
            <person name="Liang C."/>
            <person name="Lipzen A."/>
            <person name="Lutzoni F."/>
            <person name="Magnuson J."/>
            <person name="Mondo S."/>
            <person name="Nolan M."/>
            <person name="Ohm R."/>
            <person name="Pangilinan J."/>
            <person name="Park H.-J."/>
            <person name="Ramirez L."/>
            <person name="Alfaro M."/>
            <person name="Sun H."/>
            <person name="Tritt A."/>
            <person name="Yoshinaga Y."/>
            <person name="Zwiers L.-H."/>
            <person name="Turgeon B."/>
            <person name="Goodwin S."/>
            <person name="Spatafora J."/>
            <person name="Crous P."/>
            <person name="Grigoriev I."/>
        </authorList>
    </citation>
    <scope>NUCLEOTIDE SEQUENCE</scope>
    <source>
        <strain evidence="2">CBS 161.51</strain>
    </source>
</reference>
<organism evidence="2 3">
    <name type="scientific">Clathrospora elynae</name>
    <dbReference type="NCBI Taxonomy" id="706981"/>
    <lineage>
        <taxon>Eukaryota</taxon>
        <taxon>Fungi</taxon>
        <taxon>Dikarya</taxon>
        <taxon>Ascomycota</taxon>
        <taxon>Pezizomycotina</taxon>
        <taxon>Dothideomycetes</taxon>
        <taxon>Pleosporomycetidae</taxon>
        <taxon>Pleosporales</taxon>
        <taxon>Diademaceae</taxon>
        <taxon>Clathrospora</taxon>
    </lineage>
</organism>
<keyword evidence="3" id="KW-1185">Reference proteome</keyword>
<feature type="compositionally biased region" description="Polar residues" evidence="1">
    <location>
        <begin position="227"/>
        <end position="239"/>
    </location>
</feature>
<feature type="compositionally biased region" description="Basic and acidic residues" evidence="1">
    <location>
        <begin position="287"/>
        <end position="298"/>
    </location>
</feature>
<dbReference type="AlphaFoldDB" id="A0A6A5SG40"/>
<dbReference type="OrthoDB" id="5429993at2759"/>
<protein>
    <submittedName>
        <fullName evidence="2">Uncharacterized protein</fullName>
    </submittedName>
</protein>